<reference evidence="1" key="1">
    <citation type="journal article" date="2023" name="Nat. Commun.">
        <title>Diploid and tetraploid genomes of Acorus and the evolution of monocots.</title>
        <authorList>
            <person name="Ma L."/>
            <person name="Liu K.W."/>
            <person name="Li Z."/>
            <person name="Hsiao Y.Y."/>
            <person name="Qi Y."/>
            <person name="Fu T."/>
            <person name="Tang G.D."/>
            <person name="Zhang D."/>
            <person name="Sun W.H."/>
            <person name="Liu D.K."/>
            <person name="Li Y."/>
            <person name="Chen G.Z."/>
            <person name="Liu X.D."/>
            <person name="Liao X.Y."/>
            <person name="Jiang Y.T."/>
            <person name="Yu X."/>
            <person name="Hao Y."/>
            <person name="Huang J."/>
            <person name="Zhao X.W."/>
            <person name="Ke S."/>
            <person name="Chen Y.Y."/>
            <person name="Wu W.L."/>
            <person name="Hsu J.L."/>
            <person name="Lin Y.F."/>
            <person name="Huang M.D."/>
            <person name="Li C.Y."/>
            <person name="Huang L."/>
            <person name="Wang Z.W."/>
            <person name="Zhao X."/>
            <person name="Zhong W.Y."/>
            <person name="Peng D.H."/>
            <person name="Ahmad S."/>
            <person name="Lan S."/>
            <person name="Zhang J.S."/>
            <person name="Tsai W.C."/>
            <person name="Van de Peer Y."/>
            <person name="Liu Z.J."/>
        </authorList>
    </citation>
    <scope>NUCLEOTIDE SEQUENCE</scope>
    <source>
        <strain evidence="1">SCP</strain>
    </source>
</reference>
<keyword evidence="2" id="KW-1185">Reference proteome</keyword>
<protein>
    <submittedName>
        <fullName evidence="1">Uncharacterized protein</fullName>
    </submittedName>
</protein>
<dbReference type="AlphaFoldDB" id="A0AAV9B9I2"/>
<comment type="caution">
    <text evidence="1">The sequence shown here is derived from an EMBL/GenBank/DDBJ whole genome shotgun (WGS) entry which is preliminary data.</text>
</comment>
<dbReference type="Proteomes" id="UP001179952">
    <property type="component" value="Unassembled WGS sequence"/>
</dbReference>
<evidence type="ECO:0000313" key="1">
    <source>
        <dbReference type="EMBL" id="KAK1273388.1"/>
    </source>
</evidence>
<organism evidence="1 2">
    <name type="scientific">Acorus gramineus</name>
    <name type="common">Dwarf sweet flag</name>
    <dbReference type="NCBI Taxonomy" id="55184"/>
    <lineage>
        <taxon>Eukaryota</taxon>
        <taxon>Viridiplantae</taxon>
        <taxon>Streptophyta</taxon>
        <taxon>Embryophyta</taxon>
        <taxon>Tracheophyta</taxon>
        <taxon>Spermatophyta</taxon>
        <taxon>Magnoliopsida</taxon>
        <taxon>Liliopsida</taxon>
        <taxon>Acoraceae</taxon>
        <taxon>Acorus</taxon>
    </lineage>
</organism>
<accession>A0AAV9B9I2</accession>
<evidence type="ECO:0000313" key="2">
    <source>
        <dbReference type="Proteomes" id="UP001179952"/>
    </source>
</evidence>
<dbReference type="EMBL" id="JAUJYN010000004">
    <property type="protein sequence ID" value="KAK1273388.1"/>
    <property type="molecule type" value="Genomic_DNA"/>
</dbReference>
<gene>
    <name evidence="1" type="ORF">QJS04_geneDACA008004</name>
</gene>
<name>A0AAV9B9I2_ACOGR</name>
<reference evidence="1" key="2">
    <citation type="submission" date="2023-06" db="EMBL/GenBank/DDBJ databases">
        <authorList>
            <person name="Ma L."/>
            <person name="Liu K.-W."/>
            <person name="Li Z."/>
            <person name="Hsiao Y.-Y."/>
            <person name="Qi Y."/>
            <person name="Fu T."/>
            <person name="Tang G."/>
            <person name="Zhang D."/>
            <person name="Sun W.-H."/>
            <person name="Liu D.-K."/>
            <person name="Li Y."/>
            <person name="Chen G.-Z."/>
            <person name="Liu X.-D."/>
            <person name="Liao X.-Y."/>
            <person name="Jiang Y.-T."/>
            <person name="Yu X."/>
            <person name="Hao Y."/>
            <person name="Huang J."/>
            <person name="Zhao X.-W."/>
            <person name="Ke S."/>
            <person name="Chen Y.-Y."/>
            <person name="Wu W.-L."/>
            <person name="Hsu J.-L."/>
            <person name="Lin Y.-F."/>
            <person name="Huang M.-D."/>
            <person name="Li C.-Y."/>
            <person name="Huang L."/>
            <person name="Wang Z.-W."/>
            <person name="Zhao X."/>
            <person name="Zhong W.-Y."/>
            <person name="Peng D.-H."/>
            <person name="Ahmad S."/>
            <person name="Lan S."/>
            <person name="Zhang J.-S."/>
            <person name="Tsai W.-C."/>
            <person name="Van De Peer Y."/>
            <person name="Liu Z.-J."/>
        </authorList>
    </citation>
    <scope>NUCLEOTIDE SEQUENCE</scope>
    <source>
        <strain evidence="1">SCP</strain>
        <tissue evidence="1">Leaves</tissue>
    </source>
</reference>
<proteinExistence type="predicted"/>
<sequence length="54" mass="6437">MIVFQGLQCRRRGHQREVHREDPDFRLGACEEMLIASLEDAIEVFVDRDRQEVH</sequence>